<comment type="caution">
    <text evidence="2">The sequence shown here is derived from an EMBL/GenBank/DDBJ whole genome shotgun (WGS) entry which is preliminary data.</text>
</comment>
<keyword evidence="1" id="KW-0732">Signal</keyword>
<name>A0ABT8A3H3_9PROT</name>
<evidence type="ECO:0000256" key="1">
    <source>
        <dbReference type="SAM" id="SignalP"/>
    </source>
</evidence>
<keyword evidence="3" id="KW-1185">Reference proteome</keyword>
<feature type="signal peptide" evidence="1">
    <location>
        <begin position="1"/>
        <end position="20"/>
    </location>
</feature>
<sequence>MQSLLTPPALLLVLAVSATAEPRVTTDTAEYCGSLVTRLAGMPAATREPSRSLMAEGVRLCDNGHVRTGIAKLRRAMRAAQATP</sequence>
<reference evidence="3" key="1">
    <citation type="journal article" date="2019" name="Int. J. Syst. Evol. Microbiol.">
        <title>The Global Catalogue of Microorganisms (GCM) 10K type strain sequencing project: providing services to taxonomists for standard genome sequencing and annotation.</title>
        <authorList>
            <consortium name="The Broad Institute Genomics Platform"/>
            <consortium name="The Broad Institute Genome Sequencing Center for Infectious Disease"/>
            <person name="Wu L."/>
            <person name="Ma J."/>
        </authorList>
    </citation>
    <scope>NUCLEOTIDE SEQUENCE [LARGE SCALE GENOMIC DNA]</scope>
    <source>
        <strain evidence="3">CECT 7131</strain>
    </source>
</reference>
<evidence type="ECO:0000313" key="3">
    <source>
        <dbReference type="Proteomes" id="UP001529369"/>
    </source>
</evidence>
<accession>A0ABT8A3H3</accession>
<evidence type="ECO:0000313" key="2">
    <source>
        <dbReference type="EMBL" id="MDN3564307.1"/>
    </source>
</evidence>
<proteinExistence type="predicted"/>
<protein>
    <recommendedName>
        <fullName evidence="4">UrcA family protein</fullName>
    </recommendedName>
</protein>
<evidence type="ECO:0008006" key="4">
    <source>
        <dbReference type="Google" id="ProtNLM"/>
    </source>
</evidence>
<gene>
    <name evidence="2" type="ORF">QWZ14_07995</name>
</gene>
<feature type="chain" id="PRO_5045487204" description="UrcA family protein" evidence="1">
    <location>
        <begin position="21"/>
        <end position="84"/>
    </location>
</feature>
<dbReference type="EMBL" id="JAUFPN010000074">
    <property type="protein sequence ID" value="MDN3564307.1"/>
    <property type="molecule type" value="Genomic_DNA"/>
</dbReference>
<organism evidence="2 3">
    <name type="scientific">Paeniroseomonas aquatica</name>
    <dbReference type="NCBI Taxonomy" id="373043"/>
    <lineage>
        <taxon>Bacteria</taxon>
        <taxon>Pseudomonadati</taxon>
        <taxon>Pseudomonadota</taxon>
        <taxon>Alphaproteobacteria</taxon>
        <taxon>Acetobacterales</taxon>
        <taxon>Acetobacteraceae</taxon>
        <taxon>Paeniroseomonas</taxon>
    </lineage>
</organism>
<dbReference type="Proteomes" id="UP001529369">
    <property type="component" value="Unassembled WGS sequence"/>
</dbReference>
<dbReference type="RefSeq" id="WP_290316102.1">
    <property type="nucleotide sequence ID" value="NZ_JAUFPN010000074.1"/>
</dbReference>